<dbReference type="RefSeq" id="WP_163959423.1">
    <property type="nucleotide sequence ID" value="NZ_BAAAES010000008.1"/>
</dbReference>
<feature type="domain" description="Glycine zipper 2TM" evidence="7">
    <location>
        <begin position="251"/>
        <end position="291"/>
    </location>
</feature>
<feature type="signal peptide" evidence="6">
    <location>
        <begin position="1"/>
        <end position="21"/>
    </location>
</feature>
<accession>A0ABP3T0N2</accession>
<gene>
    <name evidence="8" type="ORF">GCM10009102_18970</name>
</gene>
<evidence type="ECO:0000256" key="4">
    <source>
        <dbReference type="ARBA" id="ARBA00023288"/>
    </source>
</evidence>
<name>A0ABP3T0N2_9SPHN</name>
<proteinExistence type="inferred from homology"/>
<evidence type="ECO:0000256" key="1">
    <source>
        <dbReference type="ARBA" id="ARBA00004459"/>
    </source>
</evidence>
<evidence type="ECO:0000313" key="8">
    <source>
        <dbReference type="EMBL" id="GAA0668827.1"/>
    </source>
</evidence>
<dbReference type="Gene3D" id="3.10.450.160">
    <property type="entry name" value="inner membrane protein cigr"/>
    <property type="match status" value="1"/>
</dbReference>
<evidence type="ECO:0000259" key="7">
    <source>
        <dbReference type="Pfam" id="PF05433"/>
    </source>
</evidence>
<keyword evidence="9" id="KW-1185">Reference proteome</keyword>
<dbReference type="Pfam" id="PF05433">
    <property type="entry name" value="Rick_17kDa_Anti"/>
    <property type="match status" value="1"/>
</dbReference>
<keyword evidence="6" id="KW-0732">Signal</keyword>
<organism evidence="8 9">
    <name type="scientific">Sphingomonas insulae</name>
    <dbReference type="NCBI Taxonomy" id="424800"/>
    <lineage>
        <taxon>Bacteria</taxon>
        <taxon>Pseudomonadati</taxon>
        <taxon>Pseudomonadota</taxon>
        <taxon>Alphaproteobacteria</taxon>
        <taxon>Sphingomonadales</taxon>
        <taxon>Sphingomonadaceae</taxon>
        <taxon>Sphingomonas</taxon>
    </lineage>
</organism>
<comment type="subcellular location">
    <subcellularLocation>
        <location evidence="1">Cell outer membrane</location>
        <topology evidence="1">Lipid-anchor</topology>
    </subcellularLocation>
</comment>
<sequence length="414" mass="44115">MRIWLIATAGMALVAAGGADAQQRVVAHGPGGMRPGASFPVPNQGMAPAPAIQPRGQWRAQNWRRGGYPGQRPTMAPGQLPVQPHMQPGQPHIQPGRPAGWNGAGRPPMVHAGQPRWGSKVGGRWWGGANAPGGWAAYRRPYRGYALPSYWVAPRFYIGDWQAYGLTQPTYGYNWVRYYDDAVLVDGRGSVYDTRAGIDWDRYDAGYGDEDRVYAGGYDDRGHDDRGYDDRGYDDRGYDGRGYARRDDGVGGAVAGAAIGGVAGNLIAGRGNRLGGTLIGAGVGAAAGYAIDKAEDRRNPPPPPVYGRGYAPPVAPDRAPPPPPPVGYGAGGPNWRSADGTTTVTTTSGAGGYYQGGYYYPGASTTTVVVQTAPVITTTTTEVYEDAVTYTRKPAVRRTKTKRVWRPAPTCRCG</sequence>
<feature type="chain" id="PRO_5046885906" description="17 kDa surface antigen" evidence="6">
    <location>
        <begin position="22"/>
        <end position="414"/>
    </location>
</feature>
<dbReference type="Proteomes" id="UP001500238">
    <property type="component" value="Unassembled WGS sequence"/>
</dbReference>
<evidence type="ECO:0000256" key="2">
    <source>
        <dbReference type="ARBA" id="ARBA00008681"/>
    </source>
</evidence>
<dbReference type="Pfam" id="PF11776">
    <property type="entry name" value="RcnB"/>
    <property type="match status" value="1"/>
</dbReference>
<evidence type="ECO:0000256" key="6">
    <source>
        <dbReference type="SAM" id="SignalP"/>
    </source>
</evidence>
<evidence type="ECO:0000256" key="5">
    <source>
        <dbReference type="SAM" id="MobiDB-lite"/>
    </source>
</evidence>
<protein>
    <recommendedName>
        <fullName evidence="3">17 kDa surface antigen</fullName>
    </recommendedName>
</protein>
<dbReference type="InterPro" id="IPR024572">
    <property type="entry name" value="RcnB"/>
</dbReference>
<dbReference type="EMBL" id="BAAAES010000008">
    <property type="protein sequence ID" value="GAA0668827.1"/>
    <property type="molecule type" value="Genomic_DNA"/>
</dbReference>
<reference evidence="9" key="1">
    <citation type="journal article" date="2019" name="Int. J. Syst. Evol. Microbiol.">
        <title>The Global Catalogue of Microorganisms (GCM) 10K type strain sequencing project: providing services to taxonomists for standard genome sequencing and annotation.</title>
        <authorList>
            <consortium name="The Broad Institute Genomics Platform"/>
            <consortium name="The Broad Institute Genome Sequencing Center for Infectious Disease"/>
            <person name="Wu L."/>
            <person name="Ma J."/>
        </authorList>
    </citation>
    <scope>NUCLEOTIDE SEQUENCE [LARGE SCALE GENOMIC DNA]</scope>
    <source>
        <strain evidence="9">JCM 14603</strain>
    </source>
</reference>
<feature type="compositionally biased region" description="Pro residues" evidence="5">
    <location>
        <begin position="313"/>
        <end position="326"/>
    </location>
</feature>
<comment type="caution">
    <text evidence="8">The sequence shown here is derived from an EMBL/GenBank/DDBJ whole genome shotgun (WGS) entry which is preliminary data.</text>
</comment>
<keyword evidence="4" id="KW-0449">Lipoprotein</keyword>
<comment type="similarity">
    <text evidence="2">Belongs to the rickettsiale 17 kDa surface antigen family.</text>
</comment>
<evidence type="ECO:0000313" key="9">
    <source>
        <dbReference type="Proteomes" id="UP001500238"/>
    </source>
</evidence>
<evidence type="ECO:0000256" key="3">
    <source>
        <dbReference type="ARBA" id="ARBA00015281"/>
    </source>
</evidence>
<feature type="region of interest" description="Disordered" evidence="5">
    <location>
        <begin position="294"/>
        <end position="343"/>
    </location>
</feature>
<dbReference type="InterPro" id="IPR008816">
    <property type="entry name" value="Gly_zipper_2TM_dom"/>
</dbReference>